<name>A0A7V1LPT8_CALAY</name>
<keyword evidence="2" id="KW-0442">Lipid degradation</keyword>
<dbReference type="EMBL" id="DRLD01000413">
    <property type="protein sequence ID" value="HED11906.1"/>
    <property type="molecule type" value="Genomic_DNA"/>
</dbReference>
<evidence type="ECO:0000256" key="1">
    <source>
        <dbReference type="ARBA" id="ARBA00022801"/>
    </source>
</evidence>
<accession>A0A7V1LPT8</accession>
<keyword evidence="1 4" id="KW-0378">Hydrolase</keyword>
<gene>
    <name evidence="4" type="ORF">ENJ10_14545</name>
</gene>
<evidence type="ECO:0000313" key="4">
    <source>
        <dbReference type="EMBL" id="HED11906.1"/>
    </source>
</evidence>
<evidence type="ECO:0000256" key="3">
    <source>
        <dbReference type="ARBA" id="ARBA00023098"/>
    </source>
</evidence>
<dbReference type="PANTHER" id="PTHR10272:SF0">
    <property type="entry name" value="PLATELET-ACTIVATING FACTOR ACETYLHYDROLASE"/>
    <property type="match status" value="1"/>
</dbReference>
<dbReference type="InterPro" id="IPR016986">
    <property type="entry name" value="UCP031982_abhydr"/>
</dbReference>
<dbReference type="Proteomes" id="UP000886005">
    <property type="component" value="Unassembled WGS sequence"/>
</dbReference>
<dbReference type="SUPFAM" id="SSF53474">
    <property type="entry name" value="alpha/beta-Hydrolases"/>
    <property type="match status" value="1"/>
</dbReference>
<dbReference type="PANTHER" id="PTHR10272">
    <property type="entry name" value="PLATELET-ACTIVATING FACTOR ACETYLHYDROLASE"/>
    <property type="match status" value="1"/>
</dbReference>
<proteinExistence type="predicted"/>
<dbReference type="GO" id="GO:0003847">
    <property type="term" value="F:1-alkyl-2-acetylglycerophosphocholine esterase activity"/>
    <property type="evidence" value="ECO:0007669"/>
    <property type="project" value="TreeGrafter"/>
</dbReference>
<comment type="caution">
    <text evidence="4">The sequence shown here is derived from an EMBL/GenBank/DDBJ whole genome shotgun (WGS) entry which is preliminary data.</text>
</comment>
<dbReference type="InterPro" id="IPR029058">
    <property type="entry name" value="AB_hydrolase_fold"/>
</dbReference>
<dbReference type="AlphaFoldDB" id="A0A7V1LPT8"/>
<dbReference type="Gene3D" id="3.40.50.1820">
    <property type="entry name" value="alpha/beta hydrolase"/>
    <property type="match status" value="1"/>
</dbReference>
<protein>
    <submittedName>
        <fullName evidence="4">Dienelactone hydrolase</fullName>
    </submittedName>
</protein>
<dbReference type="PIRSF" id="PIRSF031982">
    <property type="entry name" value="UCP031982_abhydr"/>
    <property type="match status" value="1"/>
</dbReference>
<reference evidence="4" key="1">
    <citation type="journal article" date="2020" name="mSystems">
        <title>Genome- and Community-Level Interaction Insights into Carbon Utilization and Element Cycling Functions of Hydrothermarchaeota in Hydrothermal Sediment.</title>
        <authorList>
            <person name="Zhou Z."/>
            <person name="Liu Y."/>
            <person name="Xu W."/>
            <person name="Pan J."/>
            <person name="Luo Z.H."/>
            <person name="Li M."/>
        </authorList>
    </citation>
    <scope>NUCLEOTIDE SEQUENCE [LARGE SCALE GENOMIC DNA]</scope>
    <source>
        <strain evidence="4">HyVt-456</strain>
    </source>
</reference>
<keyword evidence="3" id="KW-0443">Lipid metabolism</keyword>
<evidence type="ECO:0000256" key="2">
    <source>
        <dbReference type="ARBA" id="ARBA00022963"/>
    </source>
</evidence>
<organism evidence="4">
    <name type="scientific">Caldithrix abyssi</name>
    <dbReference type="NCBI Taxonomy" id="187145"/>
    <lineage>
        <taxon>Bacteria</taxon>
        <taxon>Pseudomonadati</taxon>
        <taxon>Calditrichota</taxon>
        <taxon>Calditrichia</taxon>
        <taxon>Calditrichales</taxon>
        <taxon>Calditrichaceae</taxon>
        <taxon>Caldithrix</taxon>
    </lineage>
</organism>
<dbReference type="GO" id="GO:0016042">
    <property type="term" value="P:lipid catabolic process"/>
    <property type="evidence" value="ECO:0007669"/>
    <property type="project" value="UniProtKB-KW"/>
</dbReference>
<dbReference type="Pfam" id="PF03403">
    <property type="entry name" value="PAF-AH_p_II"/>
    <property type="match status" value="1"/>
</dbReference>
<sequence length="363" mass="40735">MDGIITGSVFVIFLLLLNACAPDDEYRQQSHRDFLKEHRFNIGQQTLLFRDTLRQRPLKTEIWYPARDTSGGNASAEYPFKLPPVSFNARPVEGRFPLIILSHGTGGNRFSQMWLAAELAGEGFVVATVDHWGNTHDNKIPESFIKIWERPADVSYLLNRLPGESLLGRYIDTSAIGVAGFSLGGYTALALAGAEIDYGQLRLFSKTDEGQIEFNVPELGDISSLLNEDFIRKAGREGLHLKDNRIKAFFVMAPALGQGFTEMRQMAAVDRPVFIIGAAADERTPVQTNAYYYHQLITGSRYAEIDAPAGHYVFMNEARAFLKRQAPRVFKDAPGVNRMEIHKKVARQALGFFNKYLKQVGER</sequence>